<keyword evidence="3" id="KW-1185">Reference proteome</keyword>
<dbReference type="AlphaFoldDB" id="A0A9P8QRV3"/>
<name>A0A9P8QRV3_9HYPO</name>
<gene>
    <name evidence="2" type="ORF">Trco_000159</name>
</gene>
<evidence type="ECO:0000313" key="2">
    <source>
        <dbReference type="EMBL" id="KAH6610139.1"/>
    </source>
</evidence>
<proteinExistence type="predicted"/>
<reference evidence="2" key="1">
    <citation type="submission" date="2021-08" db="EMBL/GenBank/DDBJ databases">
        <title>Chromosome-Level Trichoderma cornu-damae using Hi-C Data.</title>
        <authorList>
            <person name="Kim C.S."/>
        </authorList>
    </citation>
    <scope>NUCLEOTIDE SEQUENCE</scope>
    <source>
        <strain evidence="2">KA19-0412C</strain>
    </source>
</reference>
<dbReference type="Proteomes" id="UP000827724">
    <property type="component" value="Unassembled WGS sequence"/>
</dbReference>
<dbReference type="EMBL" id="JAIWOZ010000001">
    <property type="protein sequence ID" value="KAH6610139.1"/>
    <property type="molecule type" value="Genomic_DNA"/>
</dbReference>
<feature type="region of interest" description="Disordered" evidence="1">
    <location>
        <begin position="52"/>
        <end position="73"/>
    </location>
</feature>
<sequence length="73" mass="7841">MVGNGCYLNTTRYVVSTASNTDTTISTLSYTAGRGNALASSVQEHALVTPGTQTRLPGMLHGHESEYSKLEHR</sequence>
<organism evidence="2 3">
    <name type="scientific">Trichoderma cornu-damae</name>
    <dbReference type="NCBI Taxonomy" id="654480"/>
    <lineage>
        <taxon>Eukaryota</taxon>
        <taxon>Fungi</taxon>
        <taxon>Dikarya</taxon>
        <taxon>Ascomycota</taxon>
        <taxon>Pezizomycotina</taxon>
        <taxon>Sordariomycetes</taxon>
        <taxon>Hypocreomycetidae</taxon>
        <taxon>Hypocreales</taxon>
        <taxon>Hypocreaceae</taxon>
        <taxon>Trichoderma</taxon>
    </lineage>
</organism>
<accession>A0A9P8QRV3</accession>
<feature type="compositionally biased region" description="Basic and acidic residues" evidence="1">
    <location>
        <begin position="61"/>
        <end position="73"/>
    </location>
</feature>
<comment type="caution">
    <text evidence="2">The sequence shown here is derived from an EMBL/GenBank/DDBJ whole genome shotgun (WGS) entry which is preliminary data.</text>
</comment>
<evidence type="ECO:0000313" key="3">
    <source>
        <dbReference type="Proteomes" id="UP000827724"/>
    </source>
</evidence>
<evidence type="ECO:0000256" key="1">
    <source>
        <dbReference type="SAM" id="MobiDB-lite"/>
    </source>
</evidence>
<protein>
    <submittedName>
        <fullName evidence="2">Uncharacterized protein</fullName>
    </submittedName>
</protein>